<dbReference type="Proteomes" id="UP001383192">
    <property type="component" value="Unassembled WGS sequence"/>
</dbReference>
<evidence type="ECO:0000313" key="3">
    <source>
        <dbReference type="Proteomes" id="UP001383192"/>
    </source>
</evidence>
<name>A0AAW0DFF4_9AGAR</name>
<accession>A0AAW0DFF4</accession>
<keyword evidence="1" id="KW-0732">Signal</keyword>
<comment type="caution">
    <text evidence="2">The sequence shown here is derived from an EMBL/GenBank/DDBJ whole genome shotgun (WGS) entry which is preliminary data.</text>
</comment>
<sequence>MHSRHVIALSAALLGAVGAIGASVDPFKCYTLTTGDSNYLDSKDSVLNVENHPDRQALTDDNDKGVSFRFPGGIGGSVVCQAHNDHQVGLADNGKWRTDNGGDGWPAKVLDGGHGVIIANPPETRYISGTGGLTEEKFVWEVKEIPCMKL</sequence>
<dbReference type="EMBL" id="JAYKXP010000012">
    <property type="protein sequence ID" value="KAK7051551.1"/>
    <property type="molecule type" value="Genomic_DNA"/>
</dbReference>
<proteinExistence type="predicted"/>
<keyword evidence="3" id="KW-1185">Reference proteome</keyword>
<feature type="chain" id="PRO_5043429671" description="Lectin" evidence="1">
    <location>
        <begin position="20"/>
        <end position="150"/>
    </location>
</feature>
<dbReference type="AlphaFoldDB" id="A0AAW0DFF4"/>
<reference evidence="2 3" key="1">
    <citation type="submission" date="2024-01" db="EMBL/GenBank/DDBJ databases">
        <title>A draft genome for a cacao thread blight-causing isolate of Paramarasmius palmivorus.</title>
        <authorList>
            <person name="Baruah I.K."/>
            <person name="Bukari Y."/>
            <person name="Amoako-Attah I."/>
            <person name="Meinhardt L.W."/>
            <person name="Bailey B.A."/>
            <person name="Cohen S.P."/>
        </authorList>
    </citation>
    <scope>NUCLEOTIDE SEQUENCE [LARGE SCALE GENOMIC DNA]</scope>
    <source>
        <strain evidence="2 3">GH-12</strain>
    </source>
</reference>
<organism evidence="2 3">
    <name type="scientific">Paramarasmius palmivorus</name>
    <dbReference type="NCBI Taxonomy" id="297713"/>
    <lineage>
        <taxon>Eukaryota</taxon>
        <taxon>Fungi</taxon>
        <taxon>Dikarya</taxon>
        <taxon>Basidiomycota</taxon>
        <taxon>Agaricomycotina</taxon>
        <taxon>Agaricomycetes</taxon>
        <taxon>Agaricomycetidae</taxon>
        <taxon>Agaricales</taxon>
        <taxon>Marasmiineae</taxon>
        <taxon>Marasmiaceae</taxon>
        <taxon>Paramarasmius</taxon>
    </lineage>
</organism>
<gene>
    <name evidence="2" type="ORF">VNI00_004530</name>
</gene>
<evidence type="ECO:0000256" key="1">
    <source>
        <dbReference type="SAM" id="SignalP"/>
    </source>
</evidence>
<evidence type="ECO:0000313" key="2">
    <source>
        <dbReference type="EMBL" id="KAK7051551.1"/>
    </source>
</evidence>
<feature type="signal peptide" evidence="1">
    <location>
        <begin position="1"/>
        <end position="19"/>
    </location>
</feature>
<protein>
    <recommendedName>
        <fullName evidence="4">Lectin</fullName>
    </recommendedName>
</protein>
<evidence type="ECO:0008006" key="4">
    <source>
        <dbReference type="Google" id="ProtNLM"/>
    </source>
</evidence>